<feature type="domain" description="Type II/III secretion system secretin-like" evidence="13">
    <location>
        <begin position="459"/>
        <end position="620"/>
    </location>
</feature>
<comment type="similarity">
    <text evidence="2">Belongs to the bacterial secretin family. GSP D subfamily.</text>
</comment>
<keyword evidence="3 10" id="KW-0813">Transport</keyword>
<sequence>MGKKLHLTKIKKGLARYAALMLAAGLSLSVSAVEYAANFKGTDINEFINIVGKNLNKTIIIDPNVRGNINVRSYELMDESLYYQFFLNVLEVYGYSVTEMDSGVLKVVRSSDGKKGNVPLVEGEEAGNGDVMITRVVRVKNVSVQELGPLIRQFSDQKDGGHVTNLNSANVMMLTGHAASVNRLVDIIKSVDQAGDKRVDIVKLNHATADDVVSVVESIYKDSGKGAIPDFLIPKVVADSRTNSVIVSGESQARSRATDLIKRLDNELENQGNTKVFYLNYAKAEDLVKVLQGVSKTLQEDAQGGGNKTRSRNKNETSIEAHPDSNSLVITAQPDTMRSLSQVIDKLDIRRAQVLVEAIVVEVFESDGINFGLQWISEQGGMLQFNNGSTVPVGSLAVAAEQARDKEVKGTIVGTDDNAVSNTVKTVEGDLGPLGQLLGGVNGLAMGIIKNDWGAIVQAISTDTKSNILATPSVTTMDNEEASMIVGQEVPIITGSTSGDNNSNPFQTVDRQEVGIKLKVTPQINDGSAVQLTIEQEVSSVSGATAVDISVNKRAINTTVIADDGGMVILGGLIDEDVQESVSKVPLLGDIPVIGHLFKSTGTTKRKRNLLVFIRPTIIRDSRSMNELSHSKYNFIRTEQQIQQDDGIDLMPFEATPVLPEWNDALVLPPTYEEFLNEQNNKERGNDD</sequence>
<evidence type="ECO:0000256" key="6">
    <source>
        <dbReference type="ARBA" id="ARBA00022729"/>
    </source>
</evidence>
<dbReference type="Pfam" id="PF00263">
    <property type="entry name" value="Secretin"/>
    <property type="match status" value="1"/>
</dbReference>
<name>A0A849VHD8_9GAMM</name>
<dbReference type="NCBIfam" id="TIGR02517">
    <property type="entry name" value="type_II_gspD"/>
    <property type="match status" value="1"/>
</dbReference>
<evidence type="ECO:0000256" key="12">
    <source>
        <dbReference type="SAM" id="SignalP"/>
    </source>
</evidence>
<dbReference type="GO" id="GO:0015627">
    <property type="term" value="C:type II protein secretion system complex"/>
    <property type="evidence" value="ECO:0007669"/>
    <property type="project" value="InterPro"/>
</dbReference>
<feature type="domain" description="NolW-like" evidence="14">
    <location>
        <begin position="274"/>
        <end position="353"/>
    </location>
</feature>
<comment type="caution">
    <text evidence="16">The sequence shown here is derived from an EMBL/GenBank/DDBJ whole genome shotgun (WGS) entry which is preliminary data.</text>
</comment>
<evidence type="ECO:0000256" key="5">
    <source>
        <dbReference type="ARBA" id="ARBA00022692"/>
    </source>
</evidence>
<dbReference type="RefSeq" id="WP_171626931.1">
    <property type="nucleotide sequence ID" value="NZ_JABBPG010000006.1"/>
</dbReference>
<dbReference type="Pfam" id="PF03958">
    <property type="entry name" value="Secretin_N"/>
    <property type="match status" value="3"/>
</dbReference>
<keyword evidence="8" id="KW-0472">Membrane</keyword>
<dbReference type="Proteomes" id="UP000586305">
    <property type="component" value="Unassembled WGS sequence"/>
</dbReference>
<evidence type="ECO:0000313" key="17">
    <source>
        <dbReference type="Proteomes" id="UP000586305"/>
    </source>
</evidence>
<dbReference type="EMBL" id="JABBPG010000006">
    <property type="protein sequence ID" value="NOU51883.1"/>
    <property type="molecule type" value="Genomic_DNA"/>
</dbReference>
<evidence type="ECO:0000256" key="11">
    <source>
        <dbReference type="SAM" id="MobiDB-lite"/>
    </source>
</evidence>
<dbReference type="PANTHER" id="PTHR30332">
    <property type="entry name" value="PROBABLE GENERAL SECRETION PATHWAY PROTEIN D"/>
    <property type="match status" value="1"/>
</dbReference>
<keyword evidence="5" id="KW-0812">Transmembrane</keyword>
<keyword evidence="7" id="KW-0653">Protein transport</keyword>
<dbReference type="Gene3D" id="3.30.1370.120">
    <property type="match status" value="3"/>
</dbReference>
<feature type="compositionally biased region" description="Basic and acidic residues" evidence="11">
    <location>
        <begin position="313"/>
        <end position="323"/>
    </location>
</feature>
<dbReference type="PANTHER" id="PTHR30332:SF24">
    <property type="entry name" value="SECRETIN GSPD-RELATED"/>
    <property type="match status" value="1"/>
</dbReference>
<gene>
    <name evidence="16" type="primary">gspD</name>
    <name evidence="16" type="ORF">HG263_15205</name>
</gene>
<evidence type="ECO:0000256" key="4">
    <source>
        <dbReference type="ARBA" id="ARBA00022452"/>
    </source>
</evidence>
<evidence type="ECO:0000256" key="2">
    <source>
        <dbReference type="ARBA" id="ARBA00006980"/>
    </source>
</evidence>
<evidence type="ECO:0000259" key="13">
    <source>
        <dbReference type="Pfam" id="PF00263"/>
    </source>
</evidence>
<keyword evidence="6 12" id="KW-0732">Signal</keyword>
<dbReference type="PRINTS" id="PR00811">
    <property type="entry name" value="BCTERIALGSPD"/>
</dbReference>
<dbReference type="InterPro" id="IPR050810">
    <property type="entry name" value="Bact_Secretion_Sys_Channel"/>
</dbReference>
<proteinExistence type="inferred from homology"/>
<evidence type="ECO:0000256" key="9">
    <source>
        <dbReference type="ARBA" id="ARBA00023237"/>
    </source>
</evidence>
<keyword evidence="9" id="KW-0998">Cell outer membrane</keyword>
<feature type="domain" description="NolW-like" evidence="14">
    <location>
        <begin position="134"/>
        <end position="196"/>
    </location>
</feature>
<dbReference type="InterPro" id="IPR049371">
    <property type="entry name" value="GspD-like_N0"/>
</dbReference>
<dbReference type="GO" id="GO:0015628">
    <property type="term" value="P:protein secretion by the type II secretion system"/>
    <property type="evidence" value="ECO:0007669"/>
    <property type="project" value="InterPro"/>
</dbReference>
<evidence type="ECO:0000256" key="7">
    <source>
        <dbReference type="ARBA" id="ARBA00022927"/>
    </source>
</evidence>
<protein>
    <submittedName>
        <fullName evidence="16">Type II secretion system secretin GspD</fullName>
    </submittedName>
</protein>
<dbReference type="InterPro" id="IPR004845">
    <property type="entry name" value="T2SS_GspD_CS"/>
</dbReference>
<evidence type="ECO:0000259" key="15">
    <source>
        <dbReference type="Pfam" id="PF21305"/>
    </source>
</evidence>
<accession>A0A849VHD8</accession>
<dbReference type="PRINTS" id="PR01032">
    <property type="entry name" value="PHAGEIV"/>
</dbReference>
<evidence type="ECO:0000256" key="10">
    <source>
        <dbReference type="RuleBase" id="RU004004"/>
    </source>
</evidence>
<feature type="domain" description="NolW-like" evidence="14">
    <location>
        <begin position="200"/>
        <end position="266"/>
    </location>
</feature>
<dbReference type="InterPro" id="IPR013356">
    <property type="entry name" value="T2SS_GspD"/>
</dbReference>
<keyword evidence="17" id="KW-1185">Reference proteome</keyword>
<evidence type="ECO:0000256" key="3">
    <source>
        <dbReference type="ARBA" id="ARBA00022448"/>
    </source>
</evidence>
<dbReference type="InterPro" id="IPR038591">
    <property type="entry name" value="NolW-like_sf"/>
</dbReference>
<feature type="domain" description="GspD-like N0" evidence="15">
    <location>
        <begin position="38"/>
        <end position="107"/>
    </location>
</feature>
<organism evidence="16 17">
    <name type="scientific">Pseudoalteromonas caenipelagi</name>
    <dbReference type="NCBI Taxonomy" id="2726988"/>
    <lineage>
        <taxon>Bacteria</taxon>
        <taxon>Pseudomonadati</taxon>
        <taxon>Pseudomonadota</taxon>
        <taxon>Gammaproteobacteria</taxon>
        <taxon>Alteromonadales</taxon>
        <taxon>Pseudoalteromonadaceae</taxon>
        <taxon>Pseudoalteromonas</taxon>
    </lineage>
</organism>
<dbReference type="InterPro" id="IPR001775">
    <property type="entry name" value="GspD/PilQ"/>
</dbReference>
<feature type="chain" id="PRO_5032654037" evidence="12">
    <location>
        <begin position="33"/>
        <end position="688"/>
    </location>
</feature>
<evidence type="ECO:0000256" key="8">
    <source>
        <dbReference type="ARBA" id="ARBA00023136"/>
    </source>
</evidence>
<evidence type="ECO:0000256" key="1">
    <source>
        <dbReference type="ARBA" id="ARBA00004442"/>
    </source>
</evidence>
<dbReference type="Pfam" id="PF21305">
    <property type="entry name" value="type_II_gspD_N0"/>
    <property type="match status" value="1"/>
</dbReference>
<comment type="subcellular location">
    <subcellularLocation>
        <location evidence="1 10">Cell outer membrane</location>
    </subcellularLocation>
</comment>
<reference evidence="16 17" key="1">
    <citation type="submission" date="2020-04" db="EMBL/GenBank/DDBJ databases">
        <title>Pseudoalteromonas caenipelagi sp. nov., isolated from a tidal flat.</title>
        <authorList>
            <person name="Park S."/>
            <person name="Yoon J.-H."/>
        </authorList>
    </citation>
    <scope>NUCLEOTIDE SEQUENCE [LARGE SCALE GENOMIC DNA]</scope>
    <source>
        <strain evidence="16 17">JBTF-M23</strain>
    </source>
</reference>
<evidence type="ECO:0000313" key="16">
    <source>
        <dbReference type="EMBL" id="NOU51883.1"/>
    </source>
</evidence>
<dbReference type="AlphaFoldDB" id="A0A849VHD8"/>
<keyword evidence="4" id="KW-1134">Transmembrane beta strand</keyword>
<dbReference type="GO" id="GO:0009279">
    <property type="term" value="C:cell outer membrane"/>
    <property type="evidence" value="ECO:0007669"/>
    <property type="project" value="UniProtKB-SubCell"/>
</dbReference>
<feature type="signal peptide" evidence="12">
    <location>
        <begin position="1"/>
        <end position="32"/>
    </location>
</feature>
<feature type="region of interest" description="Disordered" evidence="11">
    <location>
        <begin position="299"/>
        <end position="325"/>
    </location>
</feature>
<evidence type="ECO:0000259" key="14">
    <source>
        <dbReference type="Pfam" id="PF03958"/>
    </source>
</evidence>
<dbReference type="InterPro" id="IPR005644">
    <property type="entry name" value="NolW-like"/>
</dbReference>
<dbReference type="PROSITE" id="PS00875">
    <property type="entry name" value="T2SP_D"/>
    <property type="match status" value="1"/>
</dbReference>
<dbReference type="InterPro" id="IPR004846">
    <property type="entry name" value="T2SS/T3SS_dom"/>
</dbReference>